<organism evidence="2 3">
    <name type="scientific">Shewanella fodinae</name>
    <dbReference type="NCBI Taxonomy" id="552357"/>
    <lineage>
        <taxon>Bacteria</taxon>
        <taxon>Pseudomonadati</taxon>
        <taxon>Pseudomonadota</taxon>
        <taxon>Gammaproteobacteria</taxon>
        <taxon>Alteromonadales</taxon>
        <taxon>Shewanellaceae</taxon>
        <taxon>Shewanella</taxon>
    </lineage>
</organism>
<evidence type="ECO:0000259" key="1">
    <source>
        <dbReference type="SMART" id="SM00894"/>
    </source>
</evidence>
<dbReference type="EMBL" id="SLWF01000005">
    <property type="protein sequence ID" value="TCN87019.1"/>
    <property type="molecule type" value="Genomic_DNA"/>
</dbReference>
<proteinExistence type="predicted"/>
<feature type="domain" description="Excalibur calcium-binding" evidence="1">
    <location>
        <begin position="57"/>
        <end position="92"/>
    </location>
</feature>
<dbReference type="InterPro" id="IPR008613">
    <property type="entry name" value="Excalibur_Ca-bd_domain"/>
</dbReference>
<dbReference type="AlphaFoldDB" id="A0A4R2FH67"/>
<protein>
    <submittedName>
        <fullName evidence="2">Excalibur calcium-binding domain-containing protein</fullName>
    </submittedName>
</protein>
<gene>
    <name evidence="2" type="ORF">EDC91_10521</name>
</gene>
<keyword evidence="3" id="KW-1185">Reference proteome</keyword>
<evidence type="ECO:0000313" key="2">
    <source>
        <dbReference type="EMBL" id="TCN87019.1"/>
    </source>
</evidence>
<accession>A0A4R2FH67</accession>
<name>A0A4R2FH67_9GAMM</name>
<comment type="caution">
    <text evidence="2">The sequence shown here is derived from an EMBL/GenBank/DDBJ whole genome shotgun (WGS) entry which is preliminary data.</text>
</comment>
<sequence>MKRLLFYLIFAYACWMIWQRLAGHEDRVVASPEWQPTVIDSIEERLPEVPPQFKCDGRQYCSQMRSRAEAEFFLRHCPNVKMDGDHDGIPCERDSRW</sequence>
<dbReference type="RefSeq" id="WP_243691939.1">
    <property type="nucleotide sequence ID" value="NZ_SLWF01000005.1"/>
</dbReference>
<dbReference type="Proteomes" id="UP000294832">
    <property type="component" value="Unassembled WGS sequence"/>
</dbReference>
<evidence type="ECO:0000313" key="3">
    <source>
        <dbReference type="Proteomes" id="UP000294832"/>
    </source>
</evidence>
<reference evidence="2 3" key="1">
    <citation type="submission" date="2019-03" db="EMBL/GenBank/DDBJ databases">
        <title>Freshwater and sediment microbial communities from various areas in North America, analyzing microbe dynamics in response to fracking.</title>
        <authorList>
            <person name="Lamendella R."/>
        </authorList>
    </citation>
    <scope>NUCLEOTIDE SEQUENCE [LARGE SCALE GENOMIC DNA]</scope>
    <source>
        <strain evidence="2 3">74A</strain>
    </source>
</reference>
<dbReference type="SMART" id="SM00894">
    <property type="entry name" value="Excalibur"/>
    <property type="match status" value="1"/>
</dbReference>
<dbReference type="Pfam" id="PF05901">
    <property type="entry name" value="Excalibur"/>
    <property type="match status" value="1"/>
</dbReference>